<sequence length="116" mass="12884">MPMGGGHVVLSKDYKNLIVDVDSRVVVEVCNKGYDKVNVNRDIVEAIQKLLLFNWDVQIAHVYREANRCADSLAKLVLNGDLRDSLWQDPPSALDLCLLSDVLKIGWDCAVPVSCS</sequence>
<dbReference type="PANTHER" id="PTHR47723">
    <property type="entry name" value="OS05G0353850 PROTEIN"/>
    <property type="match status" value="1"/>
</dbReference>
<feature type="domain" description="RNase H type-1" evidence="1">
    <location>
        <begin position="9"/>
        <end position="76"/>
    </location>
</feature>
<dbReference type="PANTHER" id="PTHR47723:SF13">
    <property type="entry name" value="PUTATIVE-RELATED"/>
    <property type="match status" value="1"/>
</dbReference>
<dbReference type="Gene3D" id="3.30.420.10">
    <property type="entry name" value="Ribonuclease H-like superfamily/Ribonuclease H"/>
    <property type="match status" value="1"/>
</dbReference>
<dbReference type="KEGG" id="qsa:O6P43_027852"/>
<keyword evidence="3" id="KW-1185">Reference proteome</keyword>
<comment type="caution">
    <text evidence="2">The sequence shown here is derived from an EMBL/GenBank/DDBJ whole genome shotgun (WGS) entry which is preliminary data.</text>
</comment>
<dbReference type="InterPro" id="IPR053151">
    <property type="entry name" value="RNase_H-like"/>
</dbReference>
<gene>
    <name evidence="2" type="ORF">O6P43_027852</name>
</gene>
<dbReference type="Proteomes" id="UP001163823">
    <property type="component" value="Chromosome 11"/>
</dbReference>
<evidence type="ECO:0000313" key="3">
    <source>
        <dbReference type="Proteomes" id="UP001163823"/>
    </source>
</evidence>
<dbReference type="Pfam" id="PF13456">
    <property type="entry name" value="RVT_3"/>
    <property type="match status" value="1"/>
</dbReference>
<protein>
    <submittedName>
        <fullName evidence="2">Ribonuclease H protein</fullName>
    </submittedName>
</protein>
<dbReference type="InterPro" id="IPR012337">
    <property type="entry name" value="RNaseH-like_sf"/>
</dbReference>
<organism evidence="2 3">
    <name type="scientific">Quillaja saponaria</name>
    <name type="common">Soap bark tree</name>
    <dbReference type="NCBI Taxonomy" id="32244"/>
    <lineage>
        <taxon>Eukaryota</taxon>
        <taxon>Viridiplantae</taxon>
        <taxon>Streptophyta</taxon>
        <taxon>Embryophyta</taxon>
        <taxon>Tracheophyta</taxon>
        <taxon>Spermatophyta</taxon>
        <taxon>Magnoliopsida</taxon>
        <taxon>eudicotyledons</taxon>
        <taxon>Gunneridae</taxon>
        <taxon>Pentapetalae</taxon>
        <taxon>rosids</taxon>
        <taxon>fabids</taxon>
        <taxon>Fabales</taxon>
        <taxon>Quillajaceae</taxon>
        <taxon>Quillaja</taxon>
    </lineage>
</organism>
<accession>A0AAD7L5W2</accession>
<proteinExistence type="predicted"/>
<name>A0AAD7L5W2_QUISA</name>
<dbReference type="InterPro" id="IPR002156">
    <property type="entry name" value="RNaseH_domain"/>
</dbReference>
<dbReference type="AlphaFoldDB" id="A0AAD7L5W2"/>
<dbReference type="InterPro" id="IPR036397">
    <property type="entry name" value="RNaseH_sf"/>
</dbReference>
<dbReference type="EMBL" id="JARAOO010000011">
    <property type="protein sequence ID" value="KAJ7951872.1"/>
    <property type="molecule type" value="Genomic_DNA"/>
</dbReference>
<evidence type="ECO:0000313" key="2">
    <source>
        <dbReference type="EMBL" id="KAJ7951872.1"/>
    </source>
</evidence>
<dbReference type="SUPFAM" id="SSF53098">
    <property type="entry name" value="Ribonuclease H-like"/>
    <property type="match status" value="1"/>
</dbReference>
<dbReference type="InterPro" id="IPR044730">
    <property type="entry name" value="RNase_H-like_dom_plant"/>
</dbReference>
<dbReference type="GO" id="GO:0003676">
    <property type="term" value="F:nucleic acid binding"/>
    <property type="evidence" value="ECO:0007669"/>
    <property type="project" value="InterPro"/>
</dbReference>
<evidence type="ECO:0000259" key="1">
    <source>
        <dbReference type="Pfam" id="PF13456"/>
    </source>
</evidence>
<reference evidence="2" key="1">
    <citation type="journal article" date="2023" name="Science">
        <title>Elucidation of the pathway for biosynthesis of saponin adjuvants from the soapbark tree.</title>
        <authorList>
            <person name="Reed J."/>
            <person name="Orme A."/>
            <person name="El-Demerdash A."/>
            <person name="Owen C."/>
            <person name="Martin L.B.B."/>
            <person name="Misra R.C."/>
            <person name="Kikuchi S."/>
            <person name="Rejzek M."/>
            <person name="Martin A.C."/>
            <person name="Harkess A."/>
            <person name="Leebens-Mack J."/>
            <person name="Louveau T."/>
            <person name="Stephenson M.J."/>
            <person name="Osbourn A."/>
        </authorList>
    </citation>
    <scope>NUCLEOTIDE SEQUENCE</scope>
    <source>
        <strain evidence="2">S10</strain>
    </source>
</reference>
<dbReference type="CDD" id="cd06222">
    <property type="entry name" value="RNase_H_like"/>
    <property type="match status" value="1"/>
</dbReference>
<dbReference type="GO" id="GO:0004523">
    <property type="term" value="F:RNA-DNA hybrid ribonuclease activity"/>
    <property type="evidence" value="ECO:0007669"/>
    <property type="project" value="InterPro"/>
</dbReference>